<keyword evidence="3" id="KW-1185">Reference proteome</keyword>
<comment type="caution">
    <text evidence="2">The sequence shown here is derived from an EMBL/GenBank/DDBJ whole genome shotgun (WGS) entry which is preliminary data.</text>
</comment>
<dbReference type="CDD" id="cd24152">
    <property type="entry name" value="ASKHA_NBD_ROK-like"/>
    <property type="match status" value="1"/>
</dbReference>
<protein>
    <submittedName>
        <fullName evidence="2">N-acetylmannosamine kinase</fullName>
    </submittedName>
</protein>
<name>A0A0Q3TBE6_9BACI</name>
<dbReference type="InterPro" id="IPR043129">
    <property type="entry name" value="ATPase_NBD"/>
</dbReference>
<dbReference type="AlphaFoldDB" id="A0A0Q3TBE6"/>
<dbReference type="InterPro" id="IPR000600">
    <property type="entry name" value="ROK"/>
</dbReference>
<reference evidence="2 3" key="1">
    <citation type="submission" date="2015-09" db="EMBL/GenBank/DDBJ databases">
        <title>Genome sequencing project for genomic taxonomy and phylogenomics of Bacillus-like bacteria.</title>
        <authorList>
            <person name="Liu B."/>
            <person name="Wang J."/>
            <person name="Zhu Y."/>
            <person name="Liu G."/>
            <person name="Chen Q."/>
            <person name="Chen Z."/>
            <person name="Lan J."/>
            <person name="Che J."/>
            <person name="Ge C."/>
            <person name="Shi H."/>
            <person name="Pan Z."/>
            <person name="Liu X."/>
        </authorList>
    </citation>
    <scope>NUCLEOTIDE SEQUENCE [LARGE SCALE GENOMIC DNA]</scope>
    <source>
        <strain evidence="2 3">LMG 18435</strain>
    </source>
</reference>
<keyword evidence="2" id="KW-0418">Kinase</keyword>
<dbReference type="Proteomes" id="UP000051888">
    <property type="component" value="Unassembled WGS sequence"/>
</dbReference>
<sequence length="298" mass="32744">MALLAVDIGGTSVKHGIWNDEKLGNKGSFRTPATWDEMKTEFMVLKNSLGEGTKISGVAISSPGAVNQNKGVVEGSSAVPYLHHFPIFAELTELFQCPVSIENDANCAALAEIWKGEAKGLKNVLFVVVGTGIGGAVIIDGKVWHGKHLFGGEFGYMLLKDNAIFSELGTAVNMAKRVAKRKNISENELSGEEVFEMAKNGDLIAEEEVETFYHYLAQGIYNLQYSFDPEKIIIGGGISSKEDLIPELNKRLDRIIKQVEIAPFIPEIAICKYKNDANLIGAVYNWYQNWCQAPIKDK</sequence>
<evidence type="ECO:0000313" key="3">
    <source>
        <dbReference type="Proteomes" id="UP000051888"/>
    </source>
</evidence>
<dbReference type="Gene3D" id="3.30.420.40">
    <property type="match status" value="2"/>
</dbReference>
<dbReference type="GO" id="GO:0016301">
    <property type="term" value="F:kinase activity"/>
    <property type="evidence" value="ECO:0007669"/>
    <property type="project" value="UniProtKB-KW"/>
</dbReference>
<dbReference type="Pfam" id="PF00480">
    <property type="entry name" value="ROK"/>
    <property type="match status" value="1"/>
</dbReference>
<dbReference type="OrthoDB" id="9795247at2"/>
<keyword evidence="2" id="KW-0808">Transferase</keyword>
<organism evidence="2 3">
    <name type="scientific">Heyndrickxia shackletonii</name>
    <dbReference type="NCBI Taxonomy" id="157838"/>
    <lineage>
        <taxon>Bacteria</taxon>
        <taxon>Bacillati</taxon>
        <taxon>Bacillota</taxon>
        <taxon>Bacilli</taxon>
        <taxon>Bacillales</taxon>
        <taxon>Bacillaceae</taxon>
        <taxon>Heyndrickxia</taxon>
    </lineage>
</organism>
<dbReference type="RefSeq" id="WP_055741796.1">
    <property type="nucleotide sequence ID" value="NZ_JAAIWL010000028.1"/>
</dbReference>
<dbReference type="PANTHER" id="PTHR18964">
    <property type="entry name" value="ROK (REPRESSOR, ORF, KINASE) FAMILY"/>
    <property type="match status" value="1"/>
</dbReference>
<dbReference type="EMBL" id="LJJC01000006">
    <property type="protein sequence ID" value="KQL51488.1"/>
    <property type="molecule type" value="Genomic_DNA"/>
</dbReference>
<proteinExistence type="inferred from homology"/>
<gene>
    <name evidence="2" type="ORF">AN964_21245</name>
</gene>
<dbReference type="STRING" id="157838.AN964_21245"/>
<dbReference type="PATRIC" id="fig|157838.3.peg.4662"/>
<dbReference type="PANTHER" id="PTHR18964:SF170">
    <property type="entry name" value="SUGAR KINASE"/>
    <property type="match status" value="1"/>
</dbReference>
<dbReference type="SUPFAM" id="SSF53067">
    <property type="entry name" value="Actin-like ATPase domain"/>
    <property type="match status" value="1"/>
</dbReference>
<evidence type="ECO:0000313" key="2">
    <source>
        <dbReference type="EMBL" id="KQL51488.1"/>
    </source>
</evidence>
<evidence type="ECO:0000256" key="1">
    <source>
        <dbReference type="ARBA" id="ARBA00006479"/>
    </source>
</evidence>
<accession>A0A0Q3TBE6</accession>
<comment type="similarity">
    <text evidence="1">Belongs to the ROK (NagC/XylR) family.</text>
</comment>